<keyword evidence="5" id="KW-0804">Transcription</keyword>
<keyword evidence="4" id="KW-0238">DNA-binding</keyword>
<dbReference type="InterPro" id="IPR001138">
    <property type="entry name" value="Zn2Cys6_DnaBD"/>
</dbReference>
<dbReference type="PROSITE" id="PS00463">
    <property type="entry name" value="ZN2_CY6_FUNGAL_1"/>
    <property type="match status" value="1"/>
</dbReference>
<dbReference type="GO" id="GO:0000981">
    <property type="term" value="F:DNA-binding transcription factor activity, RNA polymerase II-specific"/>
    <property type="evidence" value="ECO:0007669"/>
    <property type="project" value="InterPro"/>
</dbReference>
<dbReference type="AlphaFoldDB" id="A0AAN6Z3P4"/>
<dbReference type="GO" id="GO:0005634">
    <property type="term" value="C:nucleus"/>
    <property type="evidence" value="ECO:0007669"/>
    <property type="project" value="UniProtKB-SubCell"/>
</dbReference>
<evidence type="ECO:0000259" key="8">
    <source>
        <dbReference type="PROSITE" id="PS50048"/>
    </source>
</evidence>
<dbReference type="EMBL" id="MU853227">
    <property type="protein sequence ID" value="KAK4124445.1"/>
    <property type="molecule type" value="Genomic_DNA"/>
</dbReference>
<dbReference type="Gene3D" id="4.10.240.10">
    <property type="entry name" value="Zn(2)-C6 fungal-type DNA-binding domain"/>
    <property type="match status" value="1"/>
</dbReference>
<evidence type="ECO:0000256" key="1">
    <source>
        <dbReference type="ARBA" id="ARBA00004123"/>
    </source>
</evidence>
<feature type="compositionally biased region" description="Low complexity" evidence="7">
    <location>
        <begin position="604"/>
        <end position="618"/>
    </location>
</feature>
<feature type="compositionally biased region" description="Polar residues" evidence="7">
    <location>
        <begin position="80"/>
        <end position="107"/>
    </location>
</feature>
<feature type="compositionally biased region" description="Polar residues" evidence="7">
    <location>
        <begin position="619"/>
        <end position="630"/>
    </location>
</feature>
<dbReference type="SMART" id="SM00066">
    <property type="entry name" value="GAL4"/>
    <property type="match status" value="1"/>
</dbReference>
<feature type="compositionally biased region" description="Polar residues" evidence="7">
    <location>
        <begin position="585"/>
        <end position="603"/>
    </location>
</feature>
<feature type="region of interest" description="Disordered" evidence="7">
    <location>
        <begin position="78"/>
        <end position="207"/>
    </location>
</feature>
<feature type="region of interest" description="Disordered" evidence="7">
    <location>
        <begin position="584"/>
        <end position="668"/>
    </location>
</feature>
<dbReference type="GO" id="GO:0008270">
    <property type="term" value="F:zinc ion binding"/>
    <property type="evidence" value="ECO:0007669"/>
    <property type="project" value="InterPro"/>
</dbReference>
<keyword evidence="10" id="KW-1185">Reference proteome</keyword>
<evidence type="ECO:0000313" key="9">
    <source>
        <dbReference type="EMBL" id="KAK4124445.1"/>
    </source>
</evidence>
<dbReference type="GeneID" id="87825635"/>
<accession>A0AAN6Z3P4</accession>
<dbReference type="Pfam" id="PF11951">
    <property type="entry name" value="Fungal_trans_2"/>
    <property type="match status" value="2"/>
</dbReference>
<proteinExistence type="predicted"/>
<dbReference type="Proteomes" id="UP001302602">
    <property type="component" value="Unassembled WGS sequence"/>
</dbReference>
<reference evidence="9" key="1">
    <citation type="journal article" date="2023" name="Mol. Phylogenet. Evol.">
        <title>Genome-scale phylogeny and comparative genomics of the fungal order Sordariales.</title>
        <authorList>
            <person name="Hensen N."/>
            <person name="Bonometti L."/>
            <person name="Westerberg I."/>
            <person name="Brannstrom I.O."/>
            <person name="Guillou S."/>
            <person name="Cros-Aarteil S."/>
            <person name="Calhoun S."/>
            <person name="Haridas S."/>
            <person name="Kuo A."/>
            <person name="Mondo S."/>
            <person name="Pangilinan J."/>
            <person name="Riley R."/>
            <person name="LaButti K."/>
            <person name="Andreopoulos B."/>
            <person name="Lipzen A."/>
            <person name="Chen C."/>
            <person name="Yan M."/>
            <person name="Daum C."/>
            <person name="Ng V."/>
            <person name="Clum A."/>
            <person name="Steindorff A."/>
            <person name="Ohm R.A."/>
            <person name="Martin F."/>
            <person name="Silar P."/>
            <person name="Natvig D.O."/>
            <person name="Lalanne C."/>
            <person name="Gautier V."/>
            <person name="Ament-Velasquez S.L."/>
            <person name="Kruys A."/>
            <person name="Hutchinson M.I."/>
            <person name="Powell A.J."/>
            <person name="Barry K."/>
            <person name="Miller A.N."/>
            <person name="Grigoriev I.V."/>
            <person name="Debuchy R."/>
            <person name="Gladieux P."/>
            <person name="Hiltunen Thoren M."/>
            <person name="Johannesson H."/>
        </authorList>
    </citation>
    <scope>NUCLEOTIDE SEQUENCE</scope>
    <source>
        <strain evidence="9">CBS 731.68</strain>
    </source>
</reference>
<dbReference type="PROSITE" id="PS50048">
    <property type="entry name" value="ZN2_CY6_FUNGAL_2"/>
    <property type="match status" value="1"/>
</dbReference>
<dbReference type="RefSeq" id="XP_062648216.1">
    <property type="nucleotide sequence ID" value="XM_062788865.1"/>
</dbReference>
<feature type="region of interest" description="Disordered" evidence="7">
    <location>
        <begin position="1"/>
        <end position="28"/>
    </location>
</feature>
<dbReference type="PANTHER" id="PTHR37534:SF38">
    <property type="entry name" value="ZN(2)-C6 FUNGAL-TYPE DOMAIN-CONTAINING PROTEIN"/>
    <property type="match status" value="1"/>
</dbReference>
<reference evidence="9" key="2">
    <citation type="submission" date="2023-05" db="EMBL/GenBank/DDBJ databases">
        <authorList>
            <consortium name="Lawrence Berkeley National Laboratory"/>
            <person name="Steindorff A."/>
            <person name="Hensen N."/>
            <person name="Bonometti L."/>
            <person name="Westerberg I."/>
            <person name="Brannstrom I.O."/>
            <person name="Guillou S."/>
            <person name="Cros-Aarteil S."/>
            <person name="Calhoun S."/>
            <person name="Haridas S."/>
            <person name="Kuo A."/>
            <person name="Mondo S."/>
            <person name="Pangilinan J."/>
            <person name="Riley R."/>
            <person name="Labutti K."/>
            <person name="Andreopoulos B."/>
            <person name="Lipzen A."/>
            <person name="Chen C."/>
            <person name="Yanf M."/>
            <person name="Daum C."/>
            <person name="Ng V."/>
            <person name="Clum A."/>
            <person name="Ohm R."/>
            <person name="Martin F."/>
            <person name="Silar P."/>
            <person name="Natvig D."/>
            <person name="Lalanne C."/>
            <person name="Gautier V."/>
            <person name="Ament-Velasquez S.L."/>
            <person name="Kruys A."/>
            <person name="Hutchinson M.I."/>
            <person name="Powell A.J."/>
            <person name="Barry K."/>
            <person name="Miller A.N."/>
            <person name="Grigoriev I.V."/>
            <person name="Debuchy R."/>
            <person name="Gladieux P."/>
            <person name="Thoren M.H."/>
            <person name="Johannesson H."/>
        </authorList>
    </citation>
    <scope>NUCLEOTIDE SEQUENCE</scope>
    <source>
        <strain evidence="9">CBS 731.68</strain>
    </source>
</reference>
<dbReference type="GO" id="GO:0000976">
    <property type="term" value="F:transcription cis-regulatory region binding"/>
    <property type="evidence" value="ECO:0007669"/>
    <property type="project" value="TreeGrafter"/>
</dbReference>
<evidence type="ECO:0000256" key="3">
    <source>
        <dbReference type="ARBA" id="ARBA00023015"/>
    </source>
</evidence>
<organism evidence="9 10">
    <name type="scientific">Parathielavia appendiculata</name>
    <dbReference type="NCBI Taxonomy" id="2587402"/>
    <lineage>
        <taxon>Eukaryota</taxon>
        <taxon>Fungi</taxon>
        <taxon>Dikarya</taxon>
        <taxon>Ascomycota</taxon>
        <taxon>Pezizomycotina</taxon>
        <taxon>Sordariomycetes</taxon>
        <taxon>Sordariomycetidae</taxon>
        <taxon>Sordariales</taxon>
        <taxon>Chaetomiaceae</taxon>
        <taxon>Parathielavia</taxon>
    </lineage>
</organism>
<gene>
    <name evidence="9" type="ORF">N657DRAFT_572168</name>
</gene>
<dbReference type="PANTHER" id="PTHR37534">
    <property type="entry name" value="TRANSCRIPTIONAL ACTIVATOR PROTEIN UGA3"/>
    <property type="match status" value="1"/>
</dbReference>
<evidence type="ECO:0000256" key="2">
    <source>
        <dbReference type="ARBA" id="ARBA00022833"/>
    </source>
</evidence>
<evidence type="ECO:0000256" key="6">
    <source>
        <dbReference type="ARBA" id="ARBA00023242"/>
    </source>
</evidence>
<dbReference type="Pfam" id="PF00172">
    <property type="entry name" value="Zn_clus"/>
    <property type="match status" value="1"/>
</dbReference>
<dbReference type="GO" id="GO:0045944">
    <property type="term" value="P:positive regulation of transcription by RNA polymerase II"/>
    <property type="evidence" value="ECO:0007669"/>
    <property type="project" value="TreeGrafter"/>
</dbReference>
<comment type="caution">
    <text evidence="9">The sequence shown here is derived from an EMBL/GenBank/DDBJ whole genome shotgun (WGS) entry which is preliminary data.</text>
</comment>
<keyword evidence="6" id="KW-0539">Nucleus</keyword>
<evidence type="ECO:0000256" key="5">
    <source>
        <dbReference type="ARBA" id="ARBA00023163"/>
    </source>
</evidence>
<dbReference type="SUPFAM" id="SSF57701">
    <property type="entry name" value="Zn2/Cys6 DNA-binding domain"/>
    <property type="match status" value="1"/>
</dbReference>
<evidence type="ECO:0000256" key="7">
    <source>
        <dbReference type="SAM" id="MobiDB-lite"/>
    </source>
</evidence>
<comment type="subcellular location">
    <subcellularLocation>
        <location evidence="1">Nucleus</location>
    </subcellularLocation>
</comment>
<sequence>MDPPLPVVSDDGNLRWSDSRSINSDDVQSVGLPSPWLGSFTEDSTSVLGSSSTMEYAHTGQLSPISNGVDMCAPVRRATSLASPSQSPPATADSQSPSTLSLVQSATRALHLPVSERAPPQSHAAVSDGDHRQNWRCGANEGLTAPKSEPLDDDGFCLDDLKEPPSPLAAGPLSDRQQGQAGQVIQRRPRGRPRKHPLMPNLSTNKITKGRSKTGCLTCRKRKKKCDEARPRCMNCEKNAVVCEGYPEKQIWKSGKERAEEERLKSDNLPSITMYPLFPGLETVEDRVFWKHYNEHLSSVLTVESEHKNAFKDLMIPIAIKHQGLMHSILSLASKHIDFETPYGINILRKNPNTTLEALRERSLYHHDQARLKFYHDIEFVNGKSNTDDRTLVPARYGQMLCFLLEALVEGSPRGEHRLHLTVYRNLNFTSPSNDSAFMSFIAEVFQYYIFADELIYSATHRDAYSSLKPLPPLPPIHNPRLLGVSDGLLSYLPQITSMRNIIRENMLAQIDPAVSYPVIYPAEDIDAALRGWSSHWPPGDSRNRVTQLYRQMMWIYLHRTVYPPSFSAPAPMTSSVASVPLIHSSPSHARPTASSVVNTPPHSASASRASSPKLSASQNSRPLSRTGFSSYRPHDDCTPGPSDAGGEAGVAAAGTGNNRADSPAPLHQPSNLDSWLISAVDESLALLESFKPGDPCQTLLLLPCFLVGTACFSRAQQARLRAAVRTVRGYTGLRNADRVAEVLEEVWRLMEAGDWVAAWDWPGVAGRLGLDFIPA</sequence>
<name>A0AAN6Z3P4_9PEZI</name>
<keyword evidence="2" id="KW-0862">Zinc</keyword>
<feature type="compositionally biased region" description="Basic residues" evidence="7">
    <location>
        <begin position="187"/>
        <end position="197"/>
    </location>
</feature>
<dbReference type="CDD" id="cd00067">
    <property type="entry name" value="GAL4"/>
    <property type="match status" value="1"/>
</dbReference>
<dbReference type="InterPro" id="IPR036864">
    <property type="entry name" value="Zn2-C6_fun-type_DNA-bd_sf"/>
</dbReference>
<evidence type="ECO:0000313" key="10">
    <source>
        <dbReference type="Proteomes" id="UP001302602"/>
    </source>
</evidence>
<keyword evidence="3" id="KW-0805">Transcription regulation</keyword>
<dbReference type="InterPro" id="IPR021858">
    <property type="entry name" value="Fun_TF"/>
</dbReference>
<evidence type="ECO:0000256" key="4">
    <source>
        <dbReference type="ARBA" id="ARBA00023125"/>
    </source>
</evidence>
<feature type="domain" description="Zn(2)-C6 fungal-type" evidence="8">
    <location>
        <begin position="215"/>
        <end position="243"/>
    </location>
</feature>
<protein>
    <recommendedName>
        <fullName evidence="8">Zn(2)-C6 fungal-type domain-containing protein</fullName>
    </recommendedName>
</protein>